<dbReference type="Proteomes" id="UP000241434">
    <property type="component" value="Unassembled WGS sequence"/>
</dbReference>
<evidence type="ECO:0000313" key="2">
    <source>
        <dbReference type="EMBL" id="PSJ31547.1"/>
    </source>
</evidence>
<reference evidence="2" key="1">
    <citation type="thesis" date="2015" institute="Rutgers" country="The State University of New Jersey, 14 College Farm Rd., New Brunswick, NJ, USA">
        <title>Ammonia toxicity in bacteria and its implications for treatment of and resource recovery from highly nitrogenous organic wastes.</title>
        <authorList>
            <person name="Luther A.K."/>
        </authorList>
    </citation>
    <scope>NUCLEOTIDE SEQUENCE</scope>
    <source>
        <strain evidence="2">RT-10B</strain>
    </source>
</reference>
<proteinExistence type="predicted"/>
<dbReference type="AlphaFoldDB" id="A0A2P7Q0T1"/>
<sequence length="246" mass="28407">MDKSKYAVVDYRMDIECRENIERLGIKLIDSYKNKNVYKAIEGHVDINMFKIGKNLFCSPESYEYYRDIFVREGIIEHINLIKARTRLDKKYPKDIAYNICFTERYAIGRFADIDPLILEFLKKLSYDDKGSKLELIDINQGYANCSICQIDENSVISADKGVCRELKKKNIDVLEISQAHIDLFDFDYGFIGGASALIDDKVCFFGDIKSHPDFLIIKEFIEKKGKKIVSLSNKKLTDYGSLVII</sequence>
<name>A0A2P7Q0T1_9FIRM</name>
<dbReference type="RefSeq" id="WP_106776274.1">
    <property type="nucleotide sequence ID" value="NZ_JYGE01000003.1"/>
</dbReference>
<comment type="caution">
    <text evidence="2">The sequence shown here is derived from an EMBL/GenBank/DDBJ whole genome shotgun (WGS) entry which is preliminary data.</text>
</comment>
<dbReference type="InterPro" id="IPR049238">
    <property type="entry name" value="DUF6873"/>
</dbReference>
<dbReference type="OrthoDB" id="1753686at2"/>
<evidence type="ECO:0000313" key="3">
    <source>
        <dbReference type="Proteomes" id="UP000241434"/>
    </source>
</evidence>
<evidence type="ECO:0000259" key="1">
    <source>
        <dbReference type="Pfam" id="PF21778"/>
    </source>
</evidence>
<organism evidence="2 3">
    <name type="scientific">Peptostreptococcus russellii</name>
    <dbReference type="NCBI Taxonomy" id="215200"/>
    <lineage>
        <taxon>Bacteria</taxon>
        <taxon>Bacillati</taxon>
        <taxon>Bacillota</taxon>
        <taxon>Clostridia</taxon>
        <taxon>Peptostreptococcales</taxon>
        <taxon>Peptostreptococcaceae</taxon>
        <taxon>Peptostreptococcus</taxon>
    </lineage>
</organism>
<gene>
    <name evidence="2" type="ORF">UF10_02595</name>
</gene>
<accession>A0A2P7Q0T1</accession>
<dbReference type="Pfam" id="PF21778">
    <property type="entry name" value="DUF6873"/>
    <property type="match status" value="1"/>
</dbReference>
<protein>
    <recommendedName>
        <fullName evidence="1">DUF6873 domain-containing protein</fullName>
    </recommendedName>
</protein>
<keyword evidence="3" id="KW-1185">Reference proteome</keyword>
<dbReference type="EMBL" id="JYGE01000003">
    <property type="protein sequence ID" value="PSJ31547.1"/>
    <property type="molecule type" value="Genomic_DNA"/>
</dbReference>
<feature type="domain" description="DUF6873" evidence="1">
    <location>
        <begin position="8"/>
        <end position="243"/>
    </location>
</feature>